<gene>
    <name evidence="1" type="ORF">LX77_03617</name>
</gene>
<dbReference type="AlphaFoldDB" id="A0A1A7QZK5"/>
<dbReference type="Proteomes" id="UP000248987">
    <property type="component" value="Unassembled WGS sequence"/>
</dbReference>
<proteinExistence type="predicted"/>
<organism evidence="1 2">
    <name type="scientific">Gelidibacter algens</name>
    <dbReference type="NCBI Taxonomy" id="49280"/>
    <lineage>
        <taxon>Bacteria</taxon>
        <taxon>Pseudomonadati</taxon>
        <taxon>Bacteroidota</taxon>
        <taxon>Flavobacteriia</taxon>
        <taxon>Flavobacteriales</taxon>
        <taxon>Flavobacteriaceae</taxon>
        <taxon>Gelidibacter</taxon>
    </lineage>
</organism>
<accession>A0A1A7QZK5</accession>
<reference evidence="1 2" key="1">
    <citation type="submission" date="2018-06" db="EMBL/GenBank/DDBJ databases">
        <title>Genomic Encyclopedia of Archaeal and Bacterial Type Strains, Phase II (KMG-II): from individual species to whole genera.</title>
        <authorList>
            <person name="Goeker M."/>
        </authorList>
    </citation>
    <scope>NUCLEOTIDE SEQUENCE [LARGE SCALE GENOMIC DNA]</scope>
    <source>
        <strain evidence="1 2">DSM 12408</strain>
    </source>
</reference>
<name>A0A1A7QZK5_9FLAO</name>
<evidence type="ECO:0000313" key="2">
    <source>
        <dbReference type="Proteomes" id="UP000248987"/>
    </source>
</evidence>
<keyword evidence="2" id="KW-1185">Reference proteome</keyword>
<sequence>MKKPRNYTAIEIKEALIGSCIEYKPKDFIPFLLLQNVITEFPNKMRCYRYLKMLVNCAQNSSVGPLRPKIEQKEWLEDKDLYTINFYDSVHKYTRISIQWKESSETIFINPMPF</sequence>
<protein>
    <submittedName>
        <fullName evidence="1">Uncharacterized protein</fullName>
    </submittedName>
</protein>
<evidence type="ECO:0000313" key="1">
    <source>
        <dbReference type="EMBL" id="RAJ19164.1"/>
    </source>
</evidence>
<dbReference type="EMBL" id="QLLQ01000023">
    <property type="protein sequence ID" value="RAJ19164.1"/>
    <property type="molecule type" value="Genomic_DNA"/>
</dbReference>
<comment type="caution">
    <text evidence="1">The sequence shown here is derived from an EMBL/GenBank/DDBJ whole genome shotgun (WGS) entry which is preliminary data.</text>
</comment>
<dbReference type="STRING" id="49280.A9996_13880"/>